<feature type="non-terminal residue" evidence="2">
    <location>
        <position position="875"/>
    </location>
</feature>
<evidence type="ECO:0000313" key="2">
    <source>
        <dbReference type="EMBL" id="KAF0713656.1"/>
    </source>
</evidence>
<proteinExistence type="predicted"/>
<keyword evidence="1" id="KW-0812">Transmembrane</keyword>
<protein>
    <submittedName>
        <fullName evidence="2">Uncharacterized protein</fullName>
    </submittedName>
</protein>
<accession>A0A6A4ZWF4</accession>
<feature type="transmembrane region" description="Helical" evidence="1">
    <location>
        <begin position="729"/>
        <end position="749"/>
    </location>
</feature>
<dbReference type="OrthoDB" id="79328at2759"/>
<feature type="non-terminal residue" evidence="2">
    <location>
        <position position="1"/>
    </location>
</feature>
<dbReference type="AlphaFoldDB" id="A0A6A4ZWF4"/>
<gene>
    <name evidence="2" type="ORF">As57867_004249</name>
</gene>
<reference evidence="2" key="1">
    <citation type="submission" date="2019-06" db="EMBL/GenBank/DDBJ databases">
        <title>Genomics analysis of Aphanomyces spp. identifies a new class of oomycete effector associated with host adaptation.</title>
        <authorList>
            <person name="Gaulin E."/>
        </authorList>
    </citation>
    <scope>NUCLEOTIDE SEQUENCE</scope>
    <source>
        <strain evidence="2">CBS 578.67</strain>
    </source>
</reference>
<name>A0A6A4ZWF4_9STRA</name>
<organism evidence="2">
    <name type="scientific">Aphanomyces stellatus</name>
    <dbReference type="NCBI Taxonomy" id="120398"/>
    <lineage>
        <taxon>Eukaryota</taxon>
        <taxon>Sar</taxon>
        <taxon>Stramenopiles</taxon>
        <taxon>Oomycota</taxon>
        <taxon>Saprolegniomycetes</taxon>
        <taxon>Saprolegniales</taxon>
        <taxon>Verrucalvaceae</taxon>
        <taxon>Aphanomyces</taxon>
    </lineage>
</organism>
<keyword evidence="1" id="KW-0472">Membrane</keyword>
<sequence>LDLTANRYGIAKDYSNFYTPLQVSTTYTRSVVTEYTHDLRGIIPSLMLYTTPTNVQTQFCWVDFNRTWEVAHTDARQARCYARYKDNGAVYWESLCRLIDWNAWLVASQSNFDTAIGNTLRQTAAGYQWLNQTAYGYKNLDAEVAYWVSMGVTKYEIQFTNSYTWGVSEMISVTNAFGGSQSISIKRVTSASRGAMWTTDKLSWGPWNDYILSRGYGVSFIRSDPTNQRFAWPCDYADYVANPATYDCQPCNLPWNPDPGNCDVPDFEWLMGLPQTPNVVLTHNYMGQIGSIDAFSKLTPPSLRTLFATFQDAVASLMQTNDGFNSVMMLIPSQSADPVPASWQGGQLEYLGGDPTCLTRSAMPYVQSSFAFDVACATQQRNTILLHKLNVLFAIVASGVHSPNALIQLCSLCPTKASACTSVVTTAATAWTLFSQAAPEIDALKSQIQAAIQDLDAQAISIIQYAVNYTTTVGSSSGSSGSNSGNPNSVFLQQQLVSIAPAQWNFFGWLYMYDWVQGTREVVSFEGDVTTLMLMSDPYTPNINQAQALEVPQSACQYLWVVSAMVSTFLVVVWVLVLAYSLLLRGRIVGRNLFQFNRIAGSVWVGRPLLLVRGMTAIILLSTSPIQFVTNNGYARFEFQPRTFIETMVVSGEAMWITYVINDVLLVLNRHSQPHFAPISTWLGWFLYVIIDASSPYKVETNIDRKCVINVSGRQVACVSGTVKIGDLHRAMCFAVIQIACIIAAYFLAKLWDHFQKRRPGSSINGHLLLSGTATAFLNKGFAHHGEWTIDRASCVMCGLLTYRDYVFDLKLWLLVEEKDTDHVKWGMKTFPQPDLNVGSESKPVAVSPHDNPKRLNRAMAVVGLLYMCASIVGS</sequence>
<dbReference type="EMBL" id="VJMH01000974">
    <property type="protein sequence ID" value="KAF0713656.1"/>
    <property type="molecule type" value="Genomic_DNA"/>
</dbReference>
<keyword evidence="1" id="KW-1133">Transmembrane helix</keyword>
<comment type="caution">
    <text evidence="2">The sequence shown here is derived from an EMBL/GenBank/DDBJ whole genome shotgun (WGS) entry which is preliminary data.</text>
</comment>
<feature type="transmembrane region" description="Helical" evidence="1">
    <location>
        <begin position="558"/>
        <end position="583"/>
    </location>
</feature>
<evidence type="ECO:0000256" key="1">
    <source>
        <dbReference type="SAM" id="Phobius"/>
    </source>
</evidence>